<evidence type="ECO:0000256" key="4">
    <source>
        <dbReference type="ARBA" id="ARBA00023242"/>
    </source>
</evidence>
<dbReference type="SMART" id="SM00320">
    <property type="entry name" value="WD40"/>
    <property type="match status" value="6"/>
</dbReference>
<dbReference type="PANTHER" id="PTHR19865">
    <property type="entry name" value="U3 SMALL NUCLEOLAR RNA INTERACTING PROTEIN 2"/>
    <property type="match status" value="1"/>
</dbReference>
<reference evidence="8" key="1">
    <citation type="submission" date="2018-06" db="EMBL/GenBank/DDBJ databases">
        <authorList>
            <person name="Guldener U."/>
        </authorList>
    </citation>
    <scope>NUCLEOTIDE SEQUENCE [LARGE SCALE GENOMIC DNA]</scope>
    <source>
        <strain evidence="8">UTAD17</strain>
    </source>
</reference>
<keyword evidence="8" id="KW-1185">Reference proteome</keyword>
<evidence type="ECO:0000256" key="3">
    <source>
        <dbReference type="ARBA" id="ARBA00022737"/>
    </source>
</evidence>
<dbReference type="InterPro" id="IPR036322">
    <property type="entry name" value="WD40_repeat_dom_sf"/>
</dbReference>
<dbReference type="GO" id="GO:0034511">
    <property type="term" value="F:U3 snoRNA binding"/>
    <property type="evidence" value="ECO:0007669"/>
    <property type="project" value="InterPro"/>
</dbReference>
<feature type="compositionally biased region" description="Basic residues" evidence="6">
    <location>
        <begin position="1"/>
        <end position="11"/>
    </location>
</feature>
<feature type="repeat" description="WD" evidence="5">
    <location>
        <begin position="248"/>
        <end position="289"/>
    </location>
</feature>
<dbReference type="PANTHER" id="PTHR19865:SF0">
    <property type="entry name" value="U3 SMALL NUCLEOLAR RNA-INTERACTING PROTEIN 2"/>
    <property type="match status" value="1"/>
</dbReference>
<dbReference type="PROSITE" id="PS50082">
    <property type="entry name" value="WD_REPEATS_2"/>
    <property type="match status" value="1"/>
</dbReference>
<dbReference type="PROSITE" id="PS50294">
    <property type="entry name" value="WD_REPEATS_REGION"/>
    <property type="match status" value="1"/>
</dbReference>
<dbReference type="InterPro" id="IPR015943">
    <property type="entry name" value="WD40/YVTN_repeat-like_dom_sf"/>
</dbReference>
<dbReference type="Proteomes" id="UP000262825">
    <property type="component" value="Unassembled WGS sequence"/>
</dbReference>
<keyword evidence="4" id="KW-0539">Nucleus</keyword>
<feature type="compositionally biased region" description="Basic and acidic residues" evidence="6">
    <location>
        <begin position="61"/>
        <end position="70"/>
    </location>
</feature>
<sequence>MAVDQRKRKRNTSSANKNSNTTATNDDEITDISSDEELKDNRTIEDENEEEREEEDLSSDEEFKGENSADKRRRLAKQYLQNLKEDANDVLNSRNDLELEDQQKEPLQMDEYNNFDAGDLDREIIASRLKLDVAEKQGRVYRFIADKLLVDEAKITFSRVGECNLTCLSCFQPVFDTTFSESDDHNQTLISNKNKNRIYCYTVSKDLQLTKYDVTDFTKRPKKLKFVKGGKNYLPNEDTYRSELDNNSEGHYDELYAVAASPDGKFVVTGGKDRKLIVWSSENLAPLKVLPTRDRRGEVLALTFRKNSDQLFAACSDYKVRTYSINQFAQLETLYGHQDHVVDISALLMERCVTVGSLDKSAMLWKISEESRLTFRSGFEDPERLKKKWLQKNPDLFQAPMFYTENSIDTCSMIDDSHFVTGSDNGNISLWSTSKKKPIFTYRTAHGIMPIVDNLKISGEKDAKKRDIQLQGSKLTKPYWITSIYAIPYSNVFISGSWDGILRIWKVAENLREFELLKELPHAQGIVTKIQVVEKNFKQKTSFRILCSIAKEHRLGRWINRIPNARNGIYSVVIEHADF</sequence>
<organism evidence="7 8">
    <name type="scientific">Saccharomycodes ludwigii</name>
    <dbReference type="NCBI Taxonomy" id="36035"/>
    <lineage>
        <taxon>Eukaryota</taxon>
        <taxon>Fungi</taxon>
        <taxon>Dikarya</taxon>
        <taxon>Ascomycota</taxon>
        <taxon>Saccharomycotina</taxon>
        <taxon>Saccharomycetes</taxon>
        <taxon>Saccharomycodales</taxon>
        <taxon>Saccharomycodaceae</taxon>
        <taxon>Saccharomycodes</taxon>
    </lineage>
</organism>
<evidence type="ECO:0000256" key="6">
    <source>
        <dbReference type="SAM" id="MobiDB-lite"/>
    </source>
</evidence>
<protein>
    <submittedName>
        <fullName evidence="7">Probable Ribosomal RNA-processing protein 9</fullName>
    </submittedName>
</protein>
<comment type="subcellular location">
    <subcellularLocation>
        <location evidence="1">Nucleus</location>
    </subcellularLocation>
</comment>
<gene>
    <name evidence="7" type="ORF">SCODWIG_02993</name>
</gene>
<proteinExistence type="predicted"/>
<evidence type="ECO:0000313" key="7">
    <source>
        <dbReference type="EMBL" id="SSD61232.1"/>
    </source>
</evidence>
<keyword evidence="3" id="KW-0677">Repeat</keyword>
<evidence type="ECO:0000256" key="5">
    <source>
        <dbReference type="PROSITE-ProRule" id="PRU00221"/>
    </source>
</evidence>
<feature type="compositionally biased region" description="Acidic residues" evidence="6">
    <location>
        <begin position="46"/>
        <end position="60"/>
    </location>
</feature>
<dbReference type="InterPro" id="IPR001680">
    <property type="entry name" value="WD40_rpt"/>
</dbReference>
<name>A0A376B9A4_9ASCO</name>
<feature type="compositionally biased region" description="Low complexity" evidence="6">
    <location>
        <begin position="12"/>
        <end position="24"/>
    </location>
</feature>
<evidence type="ECO:0000256" key="1">
    <source>
        <dbReference type="ARBA" id="ARBA00004123"/>
    </source>
</evidence>
<dbReference type="AlphaFoldDB" id="A0A376B9A4"/>
<feature type="region of interest" description="Disordered" evidence="6">
    <location>
        <begin position="1"/>
        <end position="70"/>
    </location>
</feature>
<dbReference type="FunFam" id="2.130.10.10:FF:000644">
    <property type="entry name" value="Rrp9p"/>
    <property type="match status" value="1"/>
</dbReference>
<dbReference type="EMBL" id="UFAJ01000616">
    <property type="protein sequence ID" value="SSD61232.1"/>
    <property type="molecule type" value="Genomic_DNA"/>
</dbReference>
<dbReference type="InterPro" id="IPR039241">
    <property type="entry name" value="Rrp9-like"/>
</dbReference>
<evidence type="ECO:0000256" key="2">
    <source>
        <dbReference type="ARBA" id="ARBA00022574"/>
    </source>
</evidence>
<feature type="compositionally biased region" description="Acidic residues" evidence="6">
    <location>
        <begin position="25"/>
        <end position="38"/>
    </location>
</feature>
<dbReference type="Gene3D" id="2.130.10.10">
    <property type="entry name" value="YVTN repeat-like/Quinoprotein amine dehydrogenase"/>
    <property type="match status" value="1"/>
</dbReference>
<dbReference type="Pfam" id="PF00400">
    <property type="entry name" value="WD40"/>
    <property type="match status" value="2"/>
</dbReference>
<accession>A0A376B9A4</accession>
<evidence type="ECO:0000313" key="8">
    <source>
        <dbReference type="Proteomes" id="UP000262825"/>
    </source>
</evidence>
<dbReference type="SUPFAM" id="SSF50978">
    <property type="entry name" value="WD40 repeat-like"/>
    <property type="match status" value="1"/>
</dbReference>
<dbReference type="VEuPathDB" id="FungiDB:SCODWIG_02993"/>
<dbReference type="GO" id="GO:0032040">
    <property type="term" value="C:small-subunit processome"/>
    <property type="evidence" value="ECO:0007669"/>
    <property type="project" value="TreeGrafter"/>
</dbReference>
<keyword evidence="2 5" id="KW-0853">WD repeat</keyword>